<sequence>MSSERFDKLMKKQLESVRPGYDPSAWDRFQKRLPLVGFWPWLFRYGGWALSGLMLTGWLTTLYSLHENQQLMRQLSKTLARPALTTMPAPVASGSTPTLTHRVDTVYIVKRTVVEHRHFYRVPGSLPAEENPLAQTDSPDLSVEPLTGQNERLPETTISSSKAASGRLQPKVGSKQRTGLVTNQPTLAARSGEKATNRARPGVILRTLADSTQVLINNNVLPEETLSTPNQPVPTELSSQPNARPDSVSVTPKQGTVTTPAAAQTQPTQQRRPVFQFSSLKPRVGITTMVAPHGVGVGPVIELFPGESLGLSVGLLASQLRSENHRGLNDFNSATGKEFINQYQAFLPAQYDRIEDISIQTSVISLPISLTYYVPLRRRWSLLFQTGTSFDLSAYQQVLYESYFRGTEQHNSFEVKVKPQIFHNFMFGAGLQFHKSRISGQLIPYYLYDFRRIVNTPNGSNFGLKAAVWLDLFGSGT</sequence>
<evidence type="ECO:0000313" key="2">
    <source>
        <dbReference type="EMBL" id="RAI75864.1"/>
    </source>
</evidence>
<proteinExistence type="predicted"/>
<dbReference type="RefSeq" id="WP_111344734.1">
    <property type="nucleotide sequence ID" value="NZ_QLII01000001.1"/>
</dbReference>
<feature type="compositionally biased region" description="Low complexity" evidence="1">
    <location>
        <begin position="256"/>
        <end position="272"/>
    </location>
</feature>
<evidence type="ECO:0000313" key="3">
    <source>
        <dbReference type="Proteomes" id="UP000249016"/>
    </source>
</evidence>
<accession>A0A327NQ01</accession>
<comment type="caution">
    <text evidence="2">The sequence shown here is derived from an EMBL/GenBank/DDBJ whole genome shotgun (WGS) entry which is preliminary data.</text>
</comment>
<feature type="region of interest" description="Disordered" evidence="1">
    <location>
        <begin position="125"/>
        <end position="177"/>
    </location>
</feature>
<dbReference type="OrthoDB" id="921184at2"/>
<gene>
    <name evidence="2" type="ORF">HMF3257_19935</name>
</gene>
<dbReference type="AlphaFoldDB" id="A0A327NQ01"/>
<name>A0A327NQ01_9BACT</name>
<dbReference type="EMBL" id="QLII01000001">
    <property type="protein sequence ID" value="RAI75864.1"/>
    <property type="molecule type" value="Genomic_DNA"/>
</dbReference>
<feature type="compositionally biased region" description="Polar residues" evidence="1">
    <location>
        <begin position="236"/>
        <end position="255"/>
    </location>
</feature>
<dbReference type="Proteomes" id="UP000249016">
    <property type="component" value="Unassembled WGS sequence"/>
</dbReference>
<evidence type="ECO:0000256" key="1">
    <source>
        <dbReference type="SAM" id="MobiDB-lite"/>
    </source>
</evidence>
<keyword evidence="3" id="KW-1185">Reference proteome</keyword>
<reference evidence="2 3" key="1">
    <citation type="submission" date="2018-06" db="EMBL/GenBank/DDBJ databases">
        <title>Spirosoma sp. HMF3257 Genome sequencing and assembly.</title>
        <authorList>
            <person name="Kang H."/>
            <person name="Cha I."/>
            <person name="Kim H."/>
            <person name="Kang J."/>
            <person name="Joh K."/>
        </authorList>
    </citation>
    <scope>NUCLEOTIDE SEQUENCE [LARGE SCALE GENOMIC DNA]</scope>
    <source>
        <strain evidence="2 3">HMF3257</strain>
    </source>
</reference>
<organism evidence="2 3">
    <name type="scientific">Spirosoma telluris</name>
    <dbReference type="NCBI Taxonomy" id="2183553"/>
    <lineage>
        <taxon>Bacteria</taxon>
        <taxon>Pseudomonadati</taxon>
        <taxon>Bacteroidota</taxon>
        <taxon>Cytophagia</taxon>
        <taxon>Cytophagales</taxon>
        <taxon>Cytophagaceae</taxon>
        <taxon>Spirosoma</taxon>
    </lineage>
</organism>
<feature type="region of interest" description="Disordered" evidence="1">
    <location>
        <begin position="222"/>
        <end position="272"/>
    </location>
</feature>
<protein>
    <submittedName>
        <fullName evidence="2">Uncharacterized protein</fullName>
    </submittedName>
</protein>